<organism evidence="6 7">
    <name type="scientific">Streptomyces parvus</name>
    <dbReference type="NCBI Taxonomy" id="66428"/>
    <lineage>
        <taxon>Bacteria</taxon>
        <taxon>Bacillati</taxon>
        <taxon>Actinomycetota</taxon>
        <taxon>Actinomycetes</taxon>
        <taxon>Kitasatosporales</taxon>
        <taxon>Streptomycetaceae</taxon>
        <taxon>Streptomyces</taxon>
    </lineage>
</organism>
<dbReference type="PANTHER" id="PTHR30346:SF30">
    <property type="entry name" value="SMALL NEUTRAL PROTEASE REGULATORY PROTEIN"/>
    <property type="match status" value="1"/>
</dbReference>
<dbReference type="Gene3D" id="1.10.10.10">
    <property type="entry name" value="Winged helix-like DNA-binding domain superfamily/Winged helix DNA-binding domain"/>
    <property type="match status" value="1"/>
</dbReference>
<evidence type="ECO:0000313" key="7">
    <source>
        <dbReference type="Proteomes" id="UP000469670"/>
    </source>
</evidence>
<dbReference type="SUPFAM" id="SSF53850">
    <property type="entry name" value="Periplasmic binding protein-like II"/>
    <property type="match status" value="1"/>
</dbReference>
<protein>
    <submittedName>
        <fullName evidence="6">LysR family transcriptional regulator</fullName>
    </submittedName>
</protein>
<keyword evidence="4" id="KW-0804">Transcription</keyword>
<evidence type="ECO:0000259" key="5">
    <source>
        <dbReference type="PROSITE" id="PS50931"/>
    </source>
</evidence>
<comment type="similarity">
    <text evidence="1">Belongs to the LysR transcriptional regulatory family.</text>
</comment>
<feature type="domain" description="HTH lysR-type" evidence="5">
    <location>
        <begin position="3"/>
        <end position="60"/>
    </location>
</feature>
<dbReference type="EMBL" id="JAAGMP010000646">
    <property type="protein sequence ID" value="NEC19386.1"/>
    <property type="molecule type" value="Genomic_DNA"/>
</dbReference>
<dbReference type="SUPFAM" id="SSF46785">
    <property type="entry name" value="Winged helix' DNA-binding domain"/>
    <property type="match status" value="1"/>
</dbReference>
<keyword evidence="3" id="KW-0238">DNA-binding</keyword>
<dbReference type="InterPro" id="IPR005119">
    <property type="entry name" value="LysR_subst-bd"/>
</dbReference>
<dbReference type="AlphaFoldDB" id="A0A7K3RVW4"/>
<dbReference type="Proteomes" id="UP000469670">
    <property type="component" value="Unassembled WGS sequence"/>
</dbReference>
<reference evidence="6 7" key="1">
    <citation type="submission" date="2020-01" db="EMBL/GenBank/DDBJ databases">
        <title>Insect and environment-associated Actinomycetes.</title>
        <authorList>
            <person name="Currrie C."/>
            <person name="Chevrette M."/>
            <person name="Carlson C."/>
            <person name="Stubbendieck R."/>
            <person name="Wendt-Pienkowski E."/>
        </authorList>
    </citation>
    <scope>NUCLEOTIDE SEQUENCE [LARGE SCALE GENOMIC DNA]</scope>
    <source>
        <strain evidence="6 7">SID7590</strain>
    </source>
</reference>
<dbReference type="GO" id="GO:0032993">
    <property type="term" value="C:protein-DNA complex"/>
    <property type="evidence" value="ECO:0007669"/>
    <property type="project" value="TreeGrafter"/>
</dbReference>
<evidence type="ECO:0000256" key="2">
    <source>
        <dbReference type="ARBA" id="ARBA00023015"/>
    </source>
</evidence>
<comment type="caution">
    <text evidence="6">The sequence shown here is derived from an EMBL/GenBank/DDBJ whole genome shotgun (WGS) entry which is preliminary data.</text>
</comment>
<evidence type="ECO:0000313" key="6">
    <source>
        <dbReference type="EMBL" id="NEC19386.1"/>
    </source>
</evidence>
<dbReference type="RefSeq" id="WP_032777023.1">
    <property type="nucleotide sequence ID" value="NZ_JAAGMP010000646.1"/>
</dbReference>
<dbReference type="Pfam" id="PF00126">
    <property type="entry name" value="HTH_1"/>
    <property type="match status" value="1"/>
</dbReference>
<keyword evidence="2" id="KW-0805">Transcription regulation</keyword>
<name>A0A7K3RVW4_9ACTN</name>
<dbReference type="PROSITE" id="PS50931">
    <property type="entry name" value="HTH_LYSR"/>
    <property type="match status" value="1"/>
</dbReference>
<dbReference type="Gene3D" id="3.40.190.10">
    <property type="entry name" value="Periplasmic binding protein-like II"/>
    <property type="match status" value="2"/>
</dbReference>
<dbReference type="InterPro" id="IPR036388">
    <property type="entry name" value="WH-like_DNA-bd_sf"/>
</dbReference>
<dbReference type="CDD" id="cd08414">
    <property type="entry name" value="PBP2_LTTR_aromatics_like"/>
    <property type="match status" value="1"/>
</dbReference>
<gene>
    <name evidence="6" type="ORF">G3I50_14140</name>
</gene>
<accession>A0A7K3RVW4</accession>
<evidence type="ECO:0000256" key="3">
    <source>
        <dbReference type="ARBA" id="ARBA00023125"/>
    </source>
</evidence>
<dbReference type="GO" id="GO:0003677">
    <property type="term" value="F:DNA binding"/>
    <property type="evidence" value="ECO:0007669"/>
    <property type="project" value="UniProtKB-KW"/>
</dbReference>
<dbReference type="Pfam" id="PF03466">
    <property type="entry name" value="LysR_substrate"/>
    <property type="match status" value="1"/>
</dbReference>
<dbReference type="FunFam" id="1.10.10.10:FF:000001">
    <property type="entry name" value="LysR family transcriptional regulator"/>
    <property type="match status" value="1"/>
</dbReference>
<dbReference type="InterPro" id="IPR036390">
    <property type="entry name" value="WH_DNA-bd_sf"/>
</dbReference>
<evidence type="ECO:0000256" key="1">
    <source>
        <dbReference type="ARBA" id="ARBA00009437"/>
    </source>
</evidence>
<dbReference type="PRINTS" id="PR00039">
    <property type="entry name" value="HTHLYSR"/>
</dbReference>
<proteinExistence type="inferred from homology"/>
<sequence>MDLELRHLRILLAISEAGSLTRAAAALFLSQPAMTTQLRRIEASFGQPLFERSARGVVPTRAGELVLAHARTAVASADRIRGYRLRPADGAEPVTVGGSSGPMLSHLTLHLPAAVSNPVTFVQFPSTGDAMNAVADRSVDAGCMVDLDGFGVPLPEGVVVDVIGLEPVVVILPAGHPRAGQDRVGLADLADETWLLPPYDAGCDDYGALADACAPAGFAPRVSPHRIGDLGVLCDLIAQGVGVSLAQGAARAREGVVMRRFTGDPLLGRHLLAVHRDSPLFGARPLLLDLVRAAFEARCVTPG</sequence>
<dbReference type="InterPro" id="IPR000847">
    <property type="entry name" value="LysR_HTH_N"/>
</dbReference>
<dbReference type="GO" id="GO:0003700">
    <property type="term" value="F:DNA-binding transcription factor activity"/>
    <property type="evidence" value="ECO:0007669"/>
    <property type="project" value="InterPro"/>
</dbReference>
<dbReference type="PANTHER" id="PTHR30346">
    <property type="entry name" value="TRANSCRIPTIONAL DUAL REGULATOR HCAR-RELATED"/>
    <property type="match status" value="1"/>
</dbReference>
<evidence type="ECO:0000256" key="4">
    <source>
        <dbReference type="ARBA" id="ARBA00023163"/>
    </source>
</evidence>